<dbReference type="InterPro" id="IPR014729">
    <property type="entry name" value="Rossmann-like_a/b/a_fold"/>
</dbReference>
<evidence type="ECO:0000256" key="5">
    <source>
        <dbReference type="ARBA" id="ARBA00022741"/>
    </source>
</evidence>
<dbReference type="GO" id="GO:0004066">
    <property type="term" value="F:asparagine synthase (glutamine-hydrolyzing) activity"/>
    <property type="evidence" value="ECO:0007669"/>
    <property type="project" value="UniProtKB-EC"/>
</dbReference>
<dbReference type="InterPro" id="IPR029055">
    <property type="entry name" value="Ntn_hydrolases_N"/>
</dbReference>
<keyword evidence="3" id="KW-0436">Ligase</keyword>
<dbReference type="Pfam" id="PF00733">
    <property type="entry name" value="Asn_synthase"/>
    <property type="match status" value="1"/>
</dbReference>
<evidence type="ECO:0000256" key="4">
    <source>
        <dbReference type="ARBA" id="ARBA00022605"/>
    </source>
</evidence>
<comment type="catalytic activity">
    <reaction evidence="10">
        <text>L-aspartate + L-glutamine + ATP + H2O = L-asparagine + L-glutamate + AMP + diphosphate + H(+)</text>
        <dbReference type="Rhea" id="RHEA:12228"/>
        <dbReference type="ChEBI" id="CHEBI:15377"/>
        <dbReference type="ChEBI" id="CHEBI:15378"/>
        <dbReference type="ChEBI" id="CHEBI:29985"/>
        <dbReference type="ChEBI" id="CHEBI:29991"/>
        <dbReference type="ChEBI" id="CHEBI:30616"/>
        <dbReference type="ChEBI" id="CHEBI:33019"/>
        <dbReference type="ChEBI" id="CHEBI:58048"/>
        <dbReference type="ChEBI" id="CHEBI:58359"/>
        <dbReference type="ChEBI" id="CHEBI:456215"/>
        <dbReference type="EC" id="6.3.5.4"/>
    </reaction>
</comment>
<evidence type="ECO:0000256" key="12">
    <source>
        <dbReference type="PIRSR" id="PIRSR001589-2"/>
    </source>
</evidence>
<dbReference type="PROSITE" id="PS51278">
    <property type="entry name" value="GATASE_TYPE_2"/>
    <property type="match status" value="1"/>
</dbReference>
<dbReference type="InterPro" id="IPR006426">
    <property type="entry name" value="Asn_synth_AEB"/>
</dbReference>
<gene>
    <name evidence="14" type="primary">asnB</name>
    <name evidence="14" type="ORF">C9I99_12150</name>
</gene>
<dbReference type="Proteomes" id="UP000241222">
    <property type="component" value="Unassembled WGS sequence"/>
</dbReference>
<dbReference type="NCBIfam" id="TIGR01536">
    <property type="entry name" value="asn_synth_AEB"/>
    <property type="match status" value="1"/>
</dbReference>
<dbReference type="SUPFAM" id="SSF56235">
    <property type="entry name" value="N-terminal nucleophile aminohydrolases (Ntn hydrolases)"/>
    <property type="match status" value="1"/>
</dbReference>
<dbReference type="PIRSF" id="PIRSF001589">
    <property type="entry name" value="Asn_synthetase_glu-h"/>
    <property type="match status" value="1"/>
</dbReference>
<evidence type="ECO:0000313" key="14">
    <source>
        <dbReference type="EMBL" id="PSU33525.1"/>
    </source>
</evidence>
<dbReference type="PANTHER" id="PTHR11772">
    <property type="entry name" value="ASPARAGINE SYNTHETASE"/>
    <property type="match status" value="1"/>
</dbReference>
<dbReference type="Gene3D" id="3.60.20.10">
    <property type="entry name" value="Glutamine Phosphoribosylpyrophosphate, subunit 1, domain 1"/>
    <property type="match status" value="1"/>
</dbReference>
<evidence type="ECO:0000256" key="3">
    <source>
        <dbReference type="ARBA" id="ARBA00022598"/>
    </source>
</evidence>
<dbReference type="GO" id="GO:0005524">
    <property type="term" value="F:ATP binding"/>
    <property type="evidence" value="ECO:0007669"/>
    <property type="project" value="UniProtKB-KW"/>
</dbReference>
<dbReference type="EMBL" id="PYMH01000005">
    <property type="protein sequence ID" value="PSU33525.1"/>
    <property type="molecule type" value="Genomic_DNA"/>
</dbReference>
<feature type="binding site" evidence="12">
    <location>
        <position position="103"/>
    </location>
    <ligand>
        <name>L-glutamine</name>
        <dbReference type="ChEBI" id="CHEBI:58359"/>
    </ligand>
</feature>
<evidence type="ECO:0000313" key="15">
    <source>
        <dbReference type="Proteomes" id="UP000241222"/>
    </source>
</evidence>
<keyword evidence="5 12" id="KW-0547">Nucleotide-binding</keyword>
<dbReference type="InterPro" id="IPR001962">
    <property type="entry name" value="Asn_synthase"/>
</dbReference>
<name>A0A2T3IY48_9GAMM</name>
<feature type="active site" description="For GATase activity" evidence="11">
    <location>
        <position position="2"/>
    </location>
</feature>
<keyword evidence="8 11" id="KW-0315">Glutamine amidotransferase</keyword>
<keyword evidence="7 11" id="KW-0061">Asparagine biosynthesis</keyword>
<dbReference type="Gene3D" id="3.40.50.620">
    <property type="entry name" value="HUPs"/>
    <property type="match status" value="1"/>
</dbReference>
<keyword evidence="15" id="KW-1185">Reference proteome</keyword>
<evidence type="ECO:0000256" key="8">
    <source>
        <dbReference type="ARBA" id="ARBA00022962"/>
    </source>
</evidence>
<organism evidence="14 15">
    <name type="scientific">Photobacterium lutimaris</name>
    <dbReference type="NCBI Taxonomy" id="388278"/>
    <lineage>
        <taxon>Bacteria</taxon>
        <taxon>Pseudomonadati</taxon>
        <taxon>Pseudomonadota</taxon>
        <taxon>Gammaproteobacteria</taxon>
        <taxon>Vibrionales</taxon>
        <taxon>Vibrionaceae</taxon>
        <taxon>Photobacterium</taxon>
    </lineage>
</organism>
<evidence type="ECO:0000256" key="6">
    <source>
        <dbReference type="ARBA" id="ARBA00022840"/>
    </source>
</evidence>
<dbReference type="EC" id="6.3.5.4" evidence="2"/>
<evidence type="ECO:0000256" key="2">
    <source>
        <dbReference type="ARBA" id="ARBA00012737"/>
    </source>
</evidence>
<dbReference type="Pfam" id="PF13537">
    <property type="entry name" value="GATase_7"/>
    <property type="match status" value="1"/>
</dbReference>
<keyword evidence="4 11" id="KW-0028">Amino-acid biosynthesis</keyword>
<dbReference type="GO" id="GO:0006529">
    <property type="term" value="P:asparagine biosynthetic process"/>
    <property type="evidence" value="ECO:0007669"/>
    <property type="project" value="UniProtKB-KW"/>
</dbReference>
<dbReference type="RefSeq" id="WP_107349160.1">
    <property type="nucleotide sequence ID" value="NZ_PYMH01000005.1"/>
</dbReference>
<dbReference type="PANTHER" id="PTHR11772:SF2">
    <property type="entry name" value="ASPARAGINE SYNTHETASE [GLUTAMINE-HYDROLYZING]"/>
    <property type="match status" value="1"/>
</dbReference>
<feature type="binding site" evidence="12">
    <location>
        <position position="240"/>
    </location>
    <ligand>
        <name>ATP</name>
        <dbReference type="ChEBI" id="CHEBI:30616"/>
    </ligand>
</feature>
<protein>
    <recommendedName>
        <fullName evidence="2">asparagine synthase (glutamine-hydrolyzing)</fullName>
        <ecNumber evidence="2">6.3.5.4</ecNumber>
    </recommendedName>
</protein>
<dbReference type="AlphaFoldDB" id="A0A2T3IY48"/>
<dbReference type="InterPro" id="IPR033738">
    <property type="entry name" value="AsnB_N"/>
</dbReference>
<reference evidence="14 15" key="1">
    <citation type="submission" date="2018-03" db="EMBL/GenBank/DDBJ databases">
        <title>Whole genome sequencing of Histamine producing bacteria.</title>
        <authorList>
            <person name="Butler K."/>
        </authorList>
    </citation>
    <scope>NUCLEOTIDE SEQUENCE [LARGE SCALE GENOMIC DNA]</scope>
    <source>
        <strain evidence="14 15">JCM 13586</strain>
    </source>
</reference>
<dbReference type="OrthoDB" id="9763290at2"/>
<evidence type="ECO:0000256" key="9">
    <source>
        <dbReference type="ARBA" id="ARBA00029440"/>
    </source>
</evidence>
<dbReference type="CDD" id="cd01991">
    <property type="entry name" value="Asn_synthase_B_C"/>
    <property type="match status" value="1"/>
</dbReference>
<dbReference type="GO" id="GO:0005829">
    <property type="term" value="C:cytosol"/>
    <property type="evidence" value="ECO:0007669"/>
    <property type="project" value="TreeGrafter"/>
</dbReference>
<evidence type="ECO:0000256" key="7">
    <source>
        <dbReference type="ARBA" id="ARBA00022888"/>
    </source>
</evidence>
<proteinExistence type="inferred from homology"/>
<dbReference type="CDD" id="cd00712">
    <property type="entry name" value="AsnB"/>
    <property type="match status" value="1"/>
</dbReference>
<accession>A0A2T3IY48</accession>
<comment type="pathway">
    <text evidence="9">Amino-acid biosynthesis.</text>
</comment>
<dbReference type="InterPro" id="IPR050795">
    <property type="entry name" value="Asn_Synthetase"/>
</dbReference>
<evidence type="ECO:0000256" key="10">
    <source>
        <dbReference type="ARBA" id="ARBA00048741"/>
    </source>
</evidence>
<dbReference type="InterPro" id="IPR017932">
    <property type="entry name" value="GATase_2_dom"/>
</dbReference>
<evidence type="ECO:0000259" key="13">
    <source>
        <dbReference type="PROSITE" id="PS51278"/>
    </source>
</evidence>
<evidence type="ECO:0000256" key="11">
    <source>
        <dbReference type="PIRSR" id="PIRSR001589-1"/>
    </source>
</evidence>
<keyword evidence="6 12" id="KW-0067">ATP-binding</keyword>
<dbReference type="SUPFAM" id="SSF52402">
    <property type="entry name" value="Adenine nucleotide alpha hydrolases-like"/>
    <property type="match status" value="1"/>
</dbReference>
<feature type="domain" description="Glutamine amidotransferase type-2" evidence="13">
    <location>
        <begin position="2"/>
        <end position="189"/>
    </location>
</feature>
<comment type="caution">
    <text evidence="14">The sequence shown here is derived from an EMBL/GenBank/DDBJ whole genome shotgun (WGS) entry which is preliminary data.</text>
</comment>
<evidence type="ECO:0000256" key="1">
    <source>
        <dbReference type="ARBA" id="ARBA00005752"/>
    </source>
</evidence>
<sequence>MCGLYLSIADNLIISDEFNSFSKLKHRGPDNSLFKFGTLNEFTKVKNVAYGFHRLSINDLHPKGDQPFYSHDGSFVIVNGEIYNYEKIVNTHLSNFKFQSTSDCEVILPLYKKYDLDFINLLEGEFSLIIYDASKNKFVIARDSVGVRPLYYSYDKDVGFLTVASELKAITTSHVKHFPPGHIATLNRHFTLDIDKYYDPNSIRKKDCATSTEELAKAVRGSLHNAVKTRLKSDVPVGCLLSGGLDSSGVAALAASMSETPLKTFTLKIDGLPNDDIKYAKIVAEKIGSEHHEISTSLPEIYGLIDHVIKVSETYNYEMVPNLVLIYLVAQYVAHNTDVKVLLDGTGPDEMLGGYWFFKDAPSVKEFDEETFKQLSEMHRTELLGERVISHFGLEVRYPYLDRKVQQELLSTPANFKHYTDNHLEKFILRKALTSDLPAEIISRKKLGMTHGAGEKFENIFDQEIRKRLGNSEVLNCLSHDRIVGTENYYQNIFFGEYPNAKDVECGVTPAWWRSEDPLAIWR</sequence>
<comment type="similarity">
    <text evidence="1">Belongs to the asparagine synthetase family.</text>
</comment>